<dbReference type="Pfam" id="PF14693">
    <property type="entry name" value="Ribosomal_TL5_C"/>
    <property type="match status" value="1"/>
</dbReference>
<proteinExistence type="predicted"/>
<dbReference type="PANTHER" id="PTHR33284:SF1">
    <property type="entry name" value="RIBOSOMAL PROTEIN L25_GLN-TRNA SYNTHETASE, ANTI-CODON-BINDING DOMAIN-CONTAINING PROTEIN"/>
    <property type="match status" value="1"/>
</dbReference>
<keyword evidence="4" id="KW-0687">Ribonucleoprotein</keyword>
<organism evidence="8 9">
    <name type="scientific">Mariniplasma anaerobium</name>
    <dbReference type="NCBI Taxonomy" id="2735436"/>
    <lineage>
        <taxon>Bacteria</taxon>
        <taxon>Bacillati</taxon>
        <taxon>Mycoplasmatota</taxon>
        <taxon>Mollicutes</taxon>
        <taxon>Acholeplasmatales</taxon>
        <taxon>Acholeplasmataceae</taxon>
        <taxon>Mariniplasma</taxon>
    </lineage>
</organism>
<dbReference type="InterPro" id="IPR020056">
    <property type="entry name" value="Rbsml_bL25/Gln-tRNA_synth_N"/>
</dbReference>
<dbReference type="KEGG" id="manr:MPAN_008870"/>
<dbReference type="Proteomes" id="UP000620133">
    <property type="component" value="Chromosome"/>
</dbReference>
<protein>
    <submittedName>
        <fullName evidence="8">50S ribosomal protein L25</fullName>
    </submittedName>
</protein>
<dbReference type="InterPro" id="IPR037121">
    <property type="entry name" value="Ribosomal_bL25_C"/>
</dbReference>
<feature type="domain" description="Large ribosomal subunit protein bL25 L25" evidence="6">
    <location>
        <begin position="7"/>
        <end position="84"/>
    </location>
</feature>
<dbReference type="GO" id="GO:0022625">
    <property type="term" value="C:cytosolic large ribosomal subunit"/>
    <property type="evidence" value="ECO:0007669"/>
    <property type="project" value="TreeGrafter"/>
</dbReference>
<reference evidence="8" key="1">
    <citation type="submission" date="2021-01" db="EMBL/GenBank/DDBJ databases">
        <title>Draft genome sequence of Acholeplasmataceae bacterium strain Mahy22.</title>
        <authorList>
            <person name="Watanabe M."/>
            <person name="Kojima H."/>
            <person name="Fukui M."/>
        </authorList>
    </citation>
    <scope>NUCLEOTIDE SEQUENCE</scope>
    <source>
        <strain evidence="8">Mahy22</strain>
    </source>
</reference>
<evidence type="ECO:0000313" key="9">
    <source>
        <dbReference type="Proteomes" id="UP000620133"/>
    </source>
</evidence>
<evidence type="ECO:0000256" key="3">
    <source>
        <dbReference type="ARBA" id="ARBA00022980"/>
    </source>
</evidence>
<dbReference type="Gene3D" id="2.170.120.20">
    <property type="entry name" value="Ribosomal protein L25, beta domain"/>
    <property type="match status" value="1"/>
</dbReference>
<evidence type="ECO:0000256" key="4">
    <source>
        <dbReference type="ARBA" id="ARBA00023274"/>
    </source>
</evidence>
<keyword evidence="2" id="KW-0694">RNA-binding</keyword>
<dbReference type="InterPro" id="IPR020057">
    <property type="entry name" value="Ribosomal_bL25_b-dom"/>
</dbReference>
<dbReference type="AlphaFoldDB" id="A0A7U9XW42"/>
<dbReference type="InterPro" id="IPR011035">
    <property type="entry name" value="Ribosomal_bL25/Gln-tRNA_synth"/>
</dbReference>
<dbReference type="EMBL" id="AP024412">
    <property type="protein sequence ID" value="BCR35994.1"/>
    <property type="molecule type" value="Genomic_DNA"/>
</dbReference>
<feature type="compositionally biased region" description="Acidic residues" evidence="5">
    <location>
        <begin position="178"/>
        <end position="205"/>
    </location>
</feature>
<dbReference type="CDD" id="cd00495">
    <property type="entry name" value="Ribosomal_L25_TL5_CTC"/>
    <property type="match status" value="1"/>
</dbReference>
<gene>
    <name evidence="8" type="primary">rplY</name>
    <name evidence="8" type="ORF">MPAN_008870</name>
</gene>
<dbReference type="InterPro" id="IPR001021">
    <property type="entry name" value="Ribosomal_bL25_long"/>
</dbReference>
<evidence type="ECO:0000259" key="7">
    <source>
        <dbReference type="Pfam" id="PF14693"/>
    </source>
</evidence>
<keyword evidence="3 8" id="KW-0689">Ribosomal protein</keyword>
<keyword evidence="9" id="KW-1185">Reference proteome</keyword>
<sequence>MKINLRTRSLREVRKDRMIPGVMYGKSIDSTNIEVEEKAFKDALSEYGKSMTFQVELDGQIHNVYIKHVKTTILRPHDIIHFEFHRIAADETVSASIPVIIHGKDELDKRRLYVQMGLSSIDCEYLSGSGISSFEFDVSEMEMDDSVHVKDLVVPEGVTIHEDLEQVVFSVKEAHEAPEEETEDAEEGIEYDTGEAEEVEEDKEA</sequence>
<feature type="region of interest" description="Disordered" evidence="5">
    <location>
        <begin position="172"/>
        <end position="205"/>
    </location>
</feature>
<dbReference type="SUPFAM" id="SSF50715">
    <property type="entry name" value="Ribosomal protein L25-like"/>
    <property type="match status" value="1"/>
</dbReference>
<dbReference type="GO" id="GO:0008097">
    <property type="term" value="F:5S rRNA binding"/>
    <property type="evidence" value="ECO:0007669"/>
    <property type="project" value="InterPro"/>
</dbReference>
<dbReference type="NCBIfam" id="TIGR00731">
    <property type="entry name" value="bL25_bact_ctc"/>
    <property type="match status" value="1"/>
</dbReference>
<keyword evidence="1" id="KW-0699">rRNA-binding</keyword>
<evidence type="ECO:0000256" key="2">
    <source>
        <dbReference type="ARBA" id="ARBA00022884"/>
    </source>
</evidence>
<dbReference type="InterPro" id="IPR029751">
    <property type="entry name" value="Ribosomal_L25_dom"/>
</dbReference>
<evidence type="ECO:0000256" key="5">
    <source>
        <dbReference type="SAM" id="MobiDB-lite"/>
    </source>
</evidence>
<feature type="domain" description="Large ribosomal subunit protein bL25 beta" evidence="7">
    <location>
        <begin position="93"/>
        <end position="174"/>
    </location>
</feature>
<dbReference type="Gene3D" id="2.40.240.10">
    <property type="entry name" value="Ribosomal Protein L25, Chain P"/>
    <property type="match status" value="1"/>
</dbReference>
<dbReference type="Pfam" id="PF01386">
    <property type="entry name" value="Ribosomal_L25p"/>
    <property type="match status" value="1"/>
</dbReference>
<dbReference type="RefSeq" id="WP_176239837.1">
    <property type="nucleotide sequence ID" value="NZ_AP024412.1"/>
</dbReference>
<name>A0A7U9XW42_9MOLU</name>
<evidence type="ECO:0000259" key="6">
    <source>
        <dbReference type="Pfam" id="PF01386"/>
    </source>
</evidence>
<accession>A0A7U9XW42</accession>
<evidence type="ECO:0000256" key="1">
    <source>
        <dbReference type="ARBA" id="ARBA00022730"/>
    </source>
</evidence>
<dbReference type="PANTHER" id="PTHR33284">
    <property type="entry name" value="RIBOSOMAL PROTEIN L25/GLN-TRNA SYNTHETASE, ANTI-CODON-BINDING DOMAIN-CONTAINING PROTEIN"/>
    <property type="match status" value="1"/>
</dbReference>
<dbReference type="InterPro" id="IPR020930">
    <property type="entry name" value="Ribosomal_uL5_bac-type"/>
</dbReference>
<dbReference type="GO" id="GO:0003735">
    <property type="term" value="F:structural constituent of ribosome"/>
    <property type="evidence" value="ECO:0007669"/>
    <property type="project" value="InterPro"/>
</dbReference>
<evidence type="ECO:0000313" key="8">
    <source>
        <dbReference type="EMBL" id="BCR35994.1"/>
    </source>
</evidence>
<dbReference type="GO" id="GO:0006412">
    <property type="term" value="P:translation"/>
    <property type="evidence" value="ECO:0007669"/>
    <property type="project" value="InterPro"/>
</dbReference>